<evidence type="ECO:0000313" key="1">
    <source>
        <dbReference type="EMBL" id="KAK2105909.1"/>
    </source>
</evidence>
<accession>A0ABQ9VAH3</accession>
<keyword evidence="2" id="KW-1185">Reference proteome</keyword>
<evidence type="ECO:0000313" key="2">
    <source>
        <dbReference type="Proteomes" id="UP001266305"/>
    </source>
</evidence>
<feature type="non-terminal residue" evidence="1">
    <location>
        <position position="56"/>
    </location>
</feature>
<feature type="non-terminal residue" evidence="1">
    <location>
        <position position="1"/>
    </location>
</feature>
<protein>
    <submittedName>
        <fullName evidence="1">Uncharacterized protein</fullName>
    </submittedName>
</protein>
<dbReference type="Proteomes" id="UP001266305">
    <property type="component" value="Unassembled WGS sequence"/>
</dbReference>
<name>A0ABQ9VAH3_SAGOE</name>
<reference evidence="1 2" key="1">
    <citation type="submission" date="2023-05" db="EMBL/GenBank/DDBJ databases">
        <title>B98-5 Cell Line De Novo Hybrid Assembly: An Optical Mapping Approach.</title>
        <authorList>
            <person name="Kananen K."/>
            <person name="Auerbach J.A."/>
            <person name="Kautto E."/>
            <person name="Blachly J.S."/>
        </authorList>
    </citation>
    <scope>NUCLEOTIDE SEQUENCE [LARGE SCALE GENOMIC DNA]</scope>
    <source>
        <strain evidence="1">B95-8</strain>
        <tissue evidence="1">Cell line</tissue>
    </source>
</reference>
<sequence length="56" mass="5970">IPDAQDKYSGLVELKQQSEIPVMQACLVQRGLQRRAVTYTVHGTPASASQQGLGSG</sequence>
<gene>
    <name evidence="1" type="ORF">P7K49_015423</name>
</gene>
<dbReference type="EMBL" id="JASSZA010000007">
    <property type="protein sequence ID" value="KAK2105909.1"/>
    <property type="molecule type" value="Genomic_DNA"/>
</dbReference>
<proteinExistence type="predicted"/>
<organism evidence="1 2">
    <name type="scientific">Saguinus oedipus</name>
    <name type="common">Cotton-top tamarin</name>
    <name type="synonym">Oedipomidas oedipus</name>
    <dbReference type="NCBI Taxonomy" id="9490"/>
    <lineage>
        <taxon>Eukaryota</taxon>
        <taxon>Metazoa</taxon>
        <taxon>Chordata</taxon>
        <taxon>Craniata</taxon>
        <taxon>Vertebrata</taxon>
        <taxon>Euteleostomi</taxon>
        <taxon>Mammalia</taxon>
        <taxon>Eutheria</taxon>
        <taxon>Euarchontoglires</taxon>
        <taxon>Primates</taxon>
        <taxon>Haplorrhini</taxon>
        <taxon>Platyrrhini</taxon>
        <taxon>Cebidae</taxon>
        <taxon>Callitrichinae</taxon>
        <taxon>Saguinus</taxon>
    </lineage>
</organism>
<comment type="caution">
    <text evidence="1">The sequence shown here is derived from an EMBL/GenBank/DDBJ whole genome shotgun (WGS) entry which is preliminary data.</text>
</comment>